<feature type="region of interest" description="Disordered" evidence="1">
    <location>
        <begin position="1"/>
        <end position="40"/>
    </location>
</feature>
<dbReference type="Proteomes" id="UP000064967">
    <property type="component" value="Chromosome"/>
</dbReference>
<dbReference type="EMBL" id="CP012333">
    <property type="protein sequence ID" value="AKV03608.1"/>
    <property type="molecule type" value="Genomic_DNA"/>
</dbReference>
<keyword evidence="3" id="KW-1185">Reference proteome</keyword>
<reference evidence="2 3" key="1">
    <citation type="submission" date="2015-08" db="EMBL/GenBank/DDBJ databases">
        <authorList>
            <person name="Babu N.S."/>
            <person name="Beckwith C.J."/>
            <person name="Beseler K.G."/>
            <person name="Brison A."/>
            <person name="Carone J.V."/>
            <person name="Caskin T.P."/>
            <person name="Diamond M."/>
            <person name="Durham M.E."/>
            <person name="Foxe J.M."/>
            <person name="Go M."/>
            <person name="Henderson B.A."/>
            <person name="Jones I.B."/>
            <person name="McGettigan J.A."/>
            <person name="Micheletti S.J."/>
            <person name="Nasrallah M.E."/>
            <person name="Ortiz D."/>
            <person name="Piller C.R."/>
            <person name="Privatt S.R."/>
            <person name="Schneider S.L."/>
            <person name="Sharp S."/>
            <person name="Smith T.C."/>
            <person name="Stanton J.D."/>
            <person name="Ullery H.E."/>
            <person name="Wilson R.J."/>
            <person name="Serrano M.G."/>
            <person name="Buck G."/>
            <person name="Lee V."/>
            <person name="Wang Y."/>
            <person name="Carvalho R."/>
            <person name="Voegtly L."/>
            <person name="Shi R."/>
            <person name="Duckworth R."/>
            <person name="Johnson A."/>
            <person name="Loviza R."/>
            <person name="Walstead R."/>
            <person name="Shah Z."/>
            <person name="Kiflezghi M."/>
            <person name="Wade K."/>
            <person name="Ball S.L."/>
            <person name="Bradley K.W."/>
            <person name="Asai D.J."/>
            <person name="Bowman C.A."/>
            <person name="Russell D.A."/>
            <person name="Pope W.H."/>
            <person name="Jacobs-Sera D."/>
            <person name="Hendrix R.W."/>
            <person name="Hatfull G.F."/>
        </authorList>
    </citation>
    <scope>NUCLEOTIDE SEQUENCE [LARGE SCALE GENOMIC DNA]</scope>
    <source>
        <strain evidence="2 3">DSM 27648</strain>
    </source>
</reference>
<gene>
    <name evidence="2" type="ORF">AKJ09_10271</name>
</gene>
<evidence type="ECO:0000313" key="3">
    <source>
        <dbReference type="Proteomes" id="UP000064967"/>
    </source>
</evidence>
<dbReference type="KEGG" id="llu:AKJ09_10271"/>
<organism evidence="2 3">
    <name type="scientific">Labilithrix luteola</name>
    <dbReference type="NCBI Taxonomy" id="1391654"/>
    <lineage>
        <taxon>Bacteria</taxon>
        <taxon>Pseudomonadati</taxon>
        <taxon>Myxococcota</taxon>
        <taxon>Polyangia</taxon>
        <taxon>Polyangiales</taxon>
        <taxon>Labilitrichaceae</taxon>
        <taxon>Labilithrix</taxon>
    </lineage>
</organism>
<feature type="compositionally biased region" description="Pro residues" evidence="1">
    <location>
        <begin position="29"/>
        <end position="40"/>
    </location>
</feature>
<evidence type="ECO:0000313" key="2">
    <source>
        <dbReference type="EMBL" id="AKV03608.1"/>
    </source>
</evidence>
<accession>A0A0K1QD03</accession>
<protein>
    <submittedName>
        <fullName evidence="2">Uncharacterized protein</fullName>
    </submittedName>
</protein>
<proteinExistence type="predicted"/>
<name>A0A0K1QD03_9BACT</name>
<feature type="compositionally biased region" description="Basic and acidic residues" evidence="1">
    <location>
        <begin position="11"/>
        <end position="26"/>
    </location>
</feature>
<dbReference type="AlphaFoldDB" id="A0A0K1QD03"/>
<evidence type="ECO:0000256" key="1">
    <source>
        <dbReference type="SAM" id="MobiDB-lite"/>
    </source>
</evidence>
<sequence>MYAFVPVGPWHFDDASARGPESRDEASLPPSPPSAPIVVP</sequence>